<feature type="domain" description="Type II secretion system protein GspF" evidence="7">
    <location>
        <begin position="159"/>
        <end position="287"/>
    </location>
</feature>
<evidence type="ECO:0000256" key="3">
    <source>
        <dbReference type="ARBA" id="ARBA00022692"/>
    </source>
</evidence>
<evidence type="ECO:0000256" key="2">
    <source>
        <dbReference type="ARBA" id="ARBA00022475"/>
    </source>
</evidence>
<evidence type="ECO:0000256" key="4">
    <source>
        <dbReference type="ARBA" id="ARBA00022989"/>
    </source>
</evidence>
<keyword evidence="9" id="KW-1185">Reference proteome</keyword>
<evidence type="ECO:0000256" key="1">
    <source>
        <dbReference type="ARBA" id="ARBA00004651"/>
    </source>
</evidence>
<evidence type="ECO:0000259" key="7">
    <source>
        <dbReference type="Pfam" id="PF00482"/>
    </source>
</evidence>
<dbReference type="PANTHER" id="PTHR35007">
    <property type="entry name" value="INTEGRAL MEMBRANE PROTEIN-RELATED"/>
    <property type="match status" value="1"/>
</dbReference>
<dbReference type="Proteomes" id="UP001597128">
    <property type="component" value="Unassembled WGS sequence"/>
</dbReference>
<dbReference type="InterPro" id="IPR018076">
    <property type="entry name" value="T2SS_GspF_dom"/>
</dbReference>
<comment type="subcellular location">
    <subcellularLocation>
        <location evidence="1">Cell membrane</location>
        <topology evidence="1">Multi-pass membrane protein</topology>
    </subcellularLocation>
</comment>
<protein>
    <submittedName>
        <fullName evidence="8">Type II secretion system F family protein</fullName>
    </submittedName>
</protein>
<evidence type="ECO:0000256" key="6">
    <source>
        <dbReference type="SAM" id="Phobius"/>
    </source>
</evidence>
<keyword evidence="4 6" id="KW-1133">Transmembrane helix</keyword>
<name>A0ABW3FBV4_9PROT</name>
<dbReference type="EMBL" id="JBHTKB010000002">
    <property type="protein sequence ID" value="MFD0913917.1"/>
    <property type="molecule type" value="Genomic_DNA"/>
</dbReference>
<feature type="transmembrane region" description="Helical" evidence="6">
    <location>
        <begin position="91"/>
        <end position="113"/>
    </location>
</feature>
<dbReference type="Pfam" id="PF00482">
    <property type="entry name" value="T2SSF"/>
    <property type="match status" value="1"/>
</dbReference>
<dbReference type="PANTHER" id="PTHR35007:SF2">
    <property type="entry name" value="PILUS ASSEMBLE PROTEIN"/>
    <property type="match status" value="1"/>
</dbReference>
<proteinExistence type="predicted"/>
<accession>A0ABW3FBV4</accession>
<evidence type="ECO:0000313" key="8">
    <source>
        <dbReference type="EMBL" id="MFD0913917.1"/>
    </source>
</evidence>
<organism evidence="8 9">
    <name type="scientific">Methylophilus luteus</name>
    <dbReference type="NCBI Taxonomy" id="640108"/>
    <lineage>
        <taxon>Bacteria</taxon>
        <taxon>Pseudomonadati</taxon>
        <taxon>Pseudomonadota</taxon>
        <taxon>Betaproteobacteria</taxon>
        <taxon>Nitrosomonadales</taxon>
        <taxon>Methylophilaceae</taxon>
        <taxon>Methylophilus</taxon>
    </lineage>
</organism>
<dbReference type="InterPro" id="IPR042094">
    <property type="entry name" value="T2SS_GspF_sf"/>
</dbReference>
<comment type="caution">
    <text evidence="8">The sequence shown here is derived from an EMBL/GenBank/DDBJ whole genome shotgun (WGS) entry which is preliminary data.</text>
</comment>
<feature type="transmembrane region" description="Helical" evidence="6">
    <location>
        <begin position="119"/>
        <end position="141"/>
    </location>
</feature>
<keyword evidence="2" id="KW-1003">Cell membrane</keyword>
<feature type="transmembrane region" description="Helical" evidence="6">
    <location>
        <begin position="271"/>
        <end position="293"/>
    </location>
</feature>
<keyword evidence="3 6" id="KW-0812">Transmembrane</keyword>
<feature type="transmembrane region" description="Helical" evidence="6">
    <location>
        <begin position="6"/>
        <end position="23"/>
    </location>
</feature>
<sequence>MSLLWPISIVLMLLAAGVLLYSAQKGSHPRYIQRRFREALQQEGIHISARLGSLDFEELLHEVLEKVSRSEMQEMQRLLIQAGWPGAKAKLTFLLTAWLLPLLLGILAAAYAIANQDSFTNVLFHLLFTFAAIFVLVRRVLRWKAQARRDAIRKEVIPFLHLLRMLFEAGLSMEHILLVIEQQGQALLPNLAAELQLVIKRIQAGQDRADALNEMAAPLEVMELNDTIAMLKQVTRYGGNIRESLAEYTTLVEQRQVSDLREYVSKLSAKMTVIMILFLFPALMIFLAGPGFMGLSKALQGVNGL</sequence>
<dbReference type="RefSeq" id="WP_379057411.1">
    <property type="nucleotide sequence ID" value="NZ_JBHTKB010000002.1"/>
</dbReference>
<evidence type="ECO:0000313" key="9">
    <source>
        <dbReference type="Proteomes" id="UP001597128"/>
    </source>
</evidence>
<reference evidence="9" key="1">
    <citation type="journal article" date="2019" name="Int. J. Syst. Evol. Microbiol.">
        <title>The Global Catalogue of Microorganisms (GCM) 10K type strain sequencing project: providing services to taxonomists for standard genome sequencing and annotation.</title>
        <authorList>
            <consortium name="The Broad Institute Genomics Platform"/>
            <consortium name="The Broad Institute Genome Sequencing Center for Infectious Disease"/>
            <person name="Wu L."/>
            <person name="Ma J."/>
        </authorList>
    </citation>
    <scope>NUCLEOTIDE SEQUENCE [LARGE SCALE GENOMIC DNA]</scope>
    <source>
        <strain evidence="9">CCUG 58412</strain>
    </source>
</reference>
<evidence type="ECO:0000256" key="5">
    <source>
        <dbReference type="ARBA" id="ARBA00023136"/>
    </source>
</evidence>
<dbReference type="Gene3D" id="1.20.81.30">
    <property type="entry name" value="Type II secretion system (T2SS), domain F"/>
    <property type="match status" value="1"/>
</dbReference>
<keyword evidence="5 6" id="KW-0472">Membrane</keyword>
<gene>
    <name evidence="8" type="ORF">ACFQ1Z_10195</name>
</gene>